<reference evidence="3 4" key="1">
    <citation type="journal article" date="2012" name="Appl. Environ. Microbiol.">
        <title>Short-read sequencing for genomic analysis of the brown rot fungus Fibroporia radiculosa.</title>
        <authorList>
            <person name="Tang J.D."/>
            <person name="Perkins A.D."/>
            <person name="Sonstegard T.S."/>
            <person name="Schroeder S.G."/>
            <person name="Burgess S.C."/>
            <person name="Diehl S.V."/>
        </authorList>
    </citation>
    <scope>NUCLEOTIDE SEQUENCE [LARGE SCALE GENOMIC DNA]</scope>
    <source>
        <strain evidence="3 4">TFFH 294</strain>
    </source>
</reference>
<dbReference type="Proteomes" id="UP000006352">
    <property type="component" value="Unassembled WGS sequence"/>
</dbReference>
<keyword evidence="2" id="KW-0472">Membrane</keyword>
<keyword evidence="2" id="KW-1133">Transmembrane helix</keyword>
<dbReference type="EMBL" id="HE797699">
    <property type="protein sequence ID" value="CCM07211.1"/>
    <property type="molecule type" value="Genomic_DNA"/>
</dbReference>
<dbReference type="HOGENOM" id="CLU_2483382_0_0_1"/>
<feature type="compositionally biased region" description="Low complexity" evidence="1">
    <location>
        <begin position="77"/>
        <end position="89"/>
    </location>
</feature>
<proteinExistence type="predicted"/>
<accession>J7SCI6</accession>
<evidence type="ECO:0000256" key="1">
    <source>
        <dbReference type="SAM" id="MobiDB-lite"/>
    </source>
</evidence>
<dbReference type="GeneID" id="24102111"/>
<keyword evidence="4" id="KW-1185">Reference proteome</keyword>
<sequence length="98" mass="10592">MASNTILLVLLLLTWFFLAVLFLFAAIALFVLKDSYSVKVNLERIPTPIATTSVDEQALNWSNNGARSHSPPPSPSPSLTSIPNSSSSPYWAFASPPS</sequence>
<evidence type="ECO:0000313" key="3">
    <source>
        <dbReference type="EMBL" id="CCM07211.1"/>
    </source>
</evidence>
<organism evidence="3 4">
    <name type="scientific">Fibroporia radiculosa</name>
    <dbReference type="NCBI Taxonomy" id="599839"/>
    <lineage>
        <taxon>Eukaryota</taxon>
        <taxon>Fungi</taxon>
        <taxon>Dikarya</taxon>
        <taxon>Basidiomycota</taxon>
        <taxon>Agaricomycotina</taxon>
        <taxon>Agaricomycetes</taxon>
        <taxon>Polyporales</taxon>
        <taxon>Fibroporiaceae</taxon>
        <taxon>Fibroporia</taxon>
    </lineage>
</organism>
<dbReference type="AlphaFoldDB" id="J7SCI6"/>
<dbReference type="RefSeq" id="XP_012177232.1">
    <property type="nucleotide sequence ID" value="XM_012321842.1"/>
</dbReference>
<gene>
    <name evidence="3" type="ORF">FIBRA_09556</name>
</gene>
<protein>
    <submittedName>
        <fullName evidence="3">Uncharacterized protein</fullName>
    </submittedName>
</protein>
<feature type="region of interest" description="Disordered" evidence="1">
    <location>
        <begin position="61"/>
        <end position="98"/>
    </location>
</feature>
<evidence type="ECO:0000256" key="2">
    <source>
        <dbReference type="SAM" id="Phobius"/>
    </source>
</evidence>
<name>J7SCI6_9APHY</name>
<feature type="transmembrane region" description="Helical" evidence="2">
    <location>
        <begin position="6"/>
        <end position="32"/>
    </location>
</feature>
<evidence type="ECO:0000313" key="4">
    <source>
        <dbReference type="Proteomes" id="UP000006352"/>
    </source>
</evidence>
<dbReference type="InParanoid" id="J7SCI6"/>
<keyword evidence="2" id="KW-0812">Transmembrane</keyword>